<evidence type="ECO:0000313" key="1">
    <source>
        <dbReference type="EMBL" id="GME85641.1"/>
    </source>
</evidence>
<name>A0ACB5TCF6_AMBMO</name>
<comment type="caution">
    <text evidence="1">The sequence shown here is derived from an EMBL/GenBank/DDBJ whole genome shotgun (WGS) entry which is preliminary data.</text>
</comment>
<accession>A0ACB5TCF6</accession>
<organism evidence="1 2">
    <name type="scientific">Ambrosiozyma monospora</name>
    <name type="common">Yeast</name>
    <name type="synonym">Endomycopsis monosporus</name>
    <dbReference type="NCBI Taxonomy" id="43982"/>
    <lineage>
        <taxon>Eukaryota</taxon>
        <taxon>Fungi</taxon>
        <taxon>Dikarya</taxon>
        <taxon>Ascomycota</taxon>
        <taxon>Saccharomycotina</taxon>
        <taxon>Pichiomycetes</taxon>
        <taxon>Pichiales</taxon>
        <taxon>Pichiaceae</taxon>
        <taxon>Ambrosiozyma</taxon>
    </lineage>
</organism>
<dbReference type="EMBL" id="BSXS01006508">
    <property type="protein sequence ID" value="GME85641.1"/>
    <property type="molecule type" value="Genomic_DNA"/>
</dbReference>
<reference evidence="1" key="1">
    <citation type="submission" date="2023-04" db="EMBL/GenBank/DDBJ databases">
        <title>Ambrosiozyma monospora NBRC 10751.</title>
        <authorList>
            <person name="Ichikawa N."/>
            <person name="Sato H."/>
            <person name="Tonouchi N."/>
        </authorList>
    </citation>
    <scope>NUCLEOTIDE SEQUENCE</scope>
    <source>
        <strain evidence="1">NBRC 10751</strain>
    </source>
</reference>
<proteinExistence type="predicted"/>
<protein>
    <submittedName>
        <fullName evidence="1">Unnamed protein product</fullName>
    </submittedName>
</protein>
<dbReference type="Proteomes" id="UP001165064">
    <property type="component" value="Unassembled WGS sequence"/>
</dbReference>
<evidence type="ECO:0000313" key="2">
    <source>
        <dbReference type="Proteomes" id="UP001165064"/>
    </source>
</evidence>
<gene>
    <name evidence="1" type="ORF">Amon02_000770100</name>
</gene>
<sequence length="277" mass="30830">MGVRLCVVLAEWLSHNSNCYGLDLGFNDLSSDGKLKPFVEFGKLKKDNNIALVSLSNCNLKDDKLTSELFDTLSKFKHLKYFDVSGNKSLFPKFLDKLSVYLPFFKYLTVLHLDENNLDDAAIVKLCEVVPFVPSLNYLFLTGNKLSEASQIAICRMIDNAKSLFSVAFDKDQVELKYQERIGLLTMRNMELALYGKKPDSVTTVEPGSTQLPTADPTTATTQATATATQNKYTTDEQELISALVSQNKQRGQQFFTTDGSGSSLHYKRVGEIVCGS</sequence>
<keyword evidence="2" id="KW-1185">Reference proteome</keyword>